<dbReference type="InterPro" id="IPR001001">
    <property type="entry name" value="DNA_polIII_beta"/>
</dbReference>
<evidence type="ECO:0000256" key="7">
    <source>
        <dbReference type="ARBA" id="ARBA00022932"/>
    </source>
</evidence>
<evidence type="ECO:0000256" key="4">
    <source>
        <dbReference type="ARBA" id="ARBA00022679"/>
    </source>
</evidence>
<dbReference type="GO" id="GO:0006355">
    <property type="term" value="P:regulation of DNA-templated transcription"/>
    <property type="evidence" value="ECO:0007669"/>
    <property type="project" value="InterPro"/>
</dbReference>
<keyword evidence="8" id="KW-0238">DNA-binding</keyword>
<keyword evidence="11" id="KW-1185">Reference proteome</keyword>
<organism evidence="10 11">
    <name type="scientific">Gordonia soli NBRC 108243</name>
    <dbReference type="NCBI Taxonomy" id="1223545"/>
    <lineage>
        <taxon>Bacteria</taxon>
        <taxon>Bacillati</taxon>
        <taxon>Actinomycetota</taxon>
        <taxon>Actinomycetes</taxon>
        <taxon>Mycobacteriales</taxon>
        <taxon>Gordoniaceae</taxon>
        <taxon>Gordonia</taxon>
    </lineage>
</organism>
<dbReference type="InterPro" id="IPR022637">
    <property type="entry name" value="DNA_polIII_beta_cen"/>
</dbReference>
<accession>M0QK74</accession>
<evidence type="ECO:0000256" key="1">
    <source>
        <dbReference type="ARBA" id="ARBA00004496"/>
    </source>
</evidence>
<dbReference type="GO" id="GO:0005737">
    <property type="term" value="C:cytoplasm"/>
    <property type="evidence" value="ECO:0007669"/>
    <property type="project" value="UniProtKB-SubCell"/>
</dbReference>
<dbReference type="RefSeq" id="WP_007621525.1">
    <property type="nucleotide sequence ID" value="NZ_BANX01000020.1"/>
</dbReference>
<dbReference type="AlphaFoldDB" id="M0QK74"/>
<gene>
    <name evidence="10" type="ORF">GS4_20_00080</name>
</gene>
<proteinExistence type="inferred from homology"/>
<dbReference type="SUPFAM" id="SSF46955">
    <property type="entry name" value="Putative DNA-binding domain"/>
    <property type="match status" value="1"/>
</dbReference>
<evidence type="ECO:0000256" key="3">
    <source>
        <dbReference type="ARBA" id="ARBA00022490"/>
    </source>
</evidence>
<dbReference type="SMART" id="SM00480">
    <property type="entry name" value="POL3Bc"/>
    <property type="match status" value="1"/>
</dbReference>
<dbReference type="PROSITE" id="PS50937">
    <property type="entry name" value="HTH_MERR_2"/>
    <property type="match status" value="1"/>
</dbReference>
<comment type="caution">
    <text evidence="10">The sequence shown here is derived from an EMBL/GenBank/DDBJ whole genome shotgun (WGS) entry which is preliminary data.</text>
</comment>
<keyword evidence="3" id="KW-0963">Cytoplasm</keyword>
<dbReference type="GO" id="GO:0006271">
    <property type="term" value="P:DNA strand elongation involved in DNA replication"/>
    <property type="evidence" value="ECO:0007669"/>
    <property type="project" value="TreeGrafter"/>
</dbReference>
<reference evidence="10 11" key="1">
    <citation type="submission" date="2013-01" db="EMBL/GenBank/DDBJ databases">
        <title>Whole genome shotgun sequence of Gordonia soli NBRC 108243.</title>
        <authorList>
            <person name="Isaki-Nakamura S."/>
            <person name="Hosoyama A."/>
            <person name="Tsuchikane K."/>
            <person name="Ando Y."/>
            <person name="Baba S."/>
            <person name="Ohji S."/>
            <person name="Hamada M."/>
            <person name="Tamura T."/>
            <person name="Yamazoe A."/>
            <person name="Yamazaki S."/>
            <person name="Fujita N."/>
        </authorList>
    </citation>
    <scope>NUCLEOTIDE SEQUENCE [LARGE SCALE GENOMIC DNA]</scope>
    <source>
        <strain evidence="10 11">NBRC 108243</strain>
    </source>
</reference>
<dbReference type="eggNOG" id="COG0592">
    <property type="taxonomic scope" value="Bacteria"/>
</dbReference>
<evidence type="ECO:0000256" key="8">
    <source>
        <dbReference type="ARBA" id="ARBA00023125"/>
    </source>
</evidence>
<dbReference type="Pfam" id="PF02767">
    <property type="entry name" value="DNA_pol3_beta_2"/>
    <property type="match status" value="1"/>
</dbReference>
<comment type="similarity">
    <text evidence="2">Belongs to the beta sliding clamp family.</text>
</comment>
<keyword evidence="5" id="KW-0548">Nucleotidyltransferase</keyword>
<comment type="subcellular location">
    <subcellularLocation>
        <location evidence="1">Cytoplasm</location>
    </subcellularLocation>
</comment>
<dbReference type="GO" id="GO:0003677">
    <property type="term" value="F:DNA binding"/>
    <property type="evidence" value="ECO:0007669"/>
    <property type="project" value="UniProtKB-KW"/>
</dbReference>
<evidence type="ECO:0000256" key="5">
    <source>
        <dbReference type="ARBA" id="ARBA00022695"/>
    </source>
</evidence>
<feature type="domain" description="HTH merR-type" evidence="9">
    <location>
        <begin position="11"/>
        <end position="81"/>
    </location>
</feature>
<evidence type="ECO:0000313" key="10">
    <source>
        <dbReference type="EMBL" id="GAC68943.1"/>
    </source>
</evidence>
<evidence type="ECO:0000256" key="6">
    <source>
        <dbReference type="ARBA" id="ARBA00022705"/>
    </source>
</evidence>
<dbReference type="OrthoDB" id="7849865at2"/>
<evidence type="ECO:0000256" key="2">
    <source>
        <dbReference type="ARBA" id="ARBA00010752"/>
    </source>
</evidence>
<keyword evidence="7" id="KW-0239">DNA-directed DNA polymerase</keyword>
<dbReference type="InterPro" id="IPR009061">
    <property type="entry name" value="DNA-bd_dom_put_sf"/>
</dbReference>
<dbReference type="Gene3D" id="3.10.150.10">
    <property type="entry name" value="DNA Polymerase III, subunit A, domain 2"/>
    <property type="match status" value="2"/>
</dbReference>
<dbReference type="SUPFAM" id="SSF55979">
    <property type="entry name" value="DNA clamp"/>
    <property type="match status" value="2"/>
</dbReference>
<dbReference type="eggNOG" id="COG0789">
    <property type="taxonomic scope" value="Bacteria"/>
</dbReference>
<dbReference type="InterPro" id="IPR046938">
    <property type="entry name" value="DNA_clamp_sf"/>
</dbReference>
<dbReference type="Proteomes" id="UP000011666">
    <property type="component" value="Unassembled WGS sequence"/>
</dbReference>
<protein>
    <submittedName>
        <fullName evidence="10">Putative MerR family transcriptional regulator</fullName>
    </submittedName>
</protein>
<dbReference type="GO" id="GO:0008408">
    <property type="term" value="F:3'-5' exonuclease activity"/>
    <property type="evidence" value="ECO:0007669"/>
    <property type="project" value="InterPro"/>
</dbReference>
<sequence>MSESEERDHDEMPIGAFARRTGLTPSALRFYGESGLLTPVRVDDATGYRFYDADQTERGVLLRRLREIGVSLVDSRAVLDAETVTAAGLVEAHVRDVEQSTLAMRVRSADIIESLNGFAETAVVTISGPALAAAMDQVASATVRDQGLPVLDAVHMTVADDEITVAATDRYRLAIRTVAVLDRVHRSWSGTLAAEDLRTGLAQLRRSARVELRVAERRARLCVANGAVLDCRLLDVAFPDYRAMVADLAPVTTSVIVEAARLVRAVEAIDSERIQMRTDEATLVVAGDSVPATAHRLSARTSGASLDIWFDITTVHPGLVSTAGAEVLLEFRGAAQPLTITSADSGDLTTVVMPIGHSN</sequence>
<dbReference type="PANTHER" id="PTHR30478">
    <property type="entry name" value="DNA POLYMERASE III SUBUNIT BETA"/>
    <property type="match status" value="1"/>
</dbReference>
<dbReference type="STRING" id="1223545.GS4_20_00080"/>
<dbReference type="EMBL" id="BANX01000020">
    <property type="protein sequence ID" value="GAC68943.1"/>
    <property type="molecule type" value="Genomic_DNA"/>
</dbReference>
<dbReference type="InterPro" id="IPR000551">
    <property type="entry name" value="MerR-type_HTH_dom"/>
</dbReference>
<evidence type="ECO:0000259" key="9">
    <source>
        <dbReference type="PROSITE" id="PS50937"/>
    </source>
</evidence>
<keyword evidence="6" id="KW-0235">DNA replication</keyword>
<dbReference type="GO" id="GO:0009360">
    <property type="term" value="C:DNA polymerase III complex"/>
    <property type="evidence" value="ECO:0007669"/>
    <property type="project" value="InterPro"/>
</dbReference>
<dbReference type="Pfam" id="PF13411">
    <property type="entry name" value="MerR_1"/>
    <property type="match status" value="1"/>
</dbReference>
<dbReference type="PANTHER" id="PTHR30478:SF0">
    <property type="entry name" value="BETA SLIDING CLAMP"/>
    <property type="match status" value="1"/>
</dbReference>
<evidence type="ECO:0000313" key="11">
    <source>
        <dbReference type="Proteomes" id="UP000011666"/>
    </source>
</evidence>
<dbReference type="GO" id="GO:0003887">
    <property type="term" value="F:DNA-directed DNA polymerase activity"/>
    <property type="evidence" value="ECO:0007669"/>
    <property type="project" value="UniProtKB-KW"/>
</dbReference>
<name>M0QK74_9ACTN</name>
<dbReference type="Gene3D" id="1.10.1660.10">
    <property type="match status" value="1"/>
</dbReference>
<dbReference type="SMART" id="SM00422">
    <property type="entry name" value="HTH_MERR"/>
    <property type="match status" value="1"/>
</dbReference>
<keyword evidence="4" id="KW-0808">Transferase</keyword>